<dbReference type="Pfam" id="PF21916">
    <property type="entry name" value="mtd_2nd"/>
    <property type="match status" value="1"/>
</dbReference>
<protein>
    <recommendedName>
        <fullName evidence="1">Major tropism determinant second domain-containing protein</fullName>
    </recommendedName>
</protein>
<accession>A0A2U2N1C2</accession>
<dbReference type="Proteomes" id="UP000245474">
    <property type="component" value="Unassembled WGS sequence"/>
</dbReference>
<dbReference type="SUPFAM" id="SSF56436">
    <property type="entry name" value="C-type lectin-like"/>
    <property type="match status" value="1"/>
</dbReference>
<name>A0A2U2N1C2_9GAMM</name>
<comment type="caution">
    <text evidence="2">The sequence shown here is derived from an EMBL/GenBank/DDBJ whole genome shotgun (WGS) entry which is preliminary data.</text>
</comment>
<dbReference type="InterPro" id="IPR042095">
    <property type="entry name" value="SUMF_sf"/>
</dbReference>
<dbReference type="Gene3D" id="2.80.20.10">
    <property type="entry name" value="Tail fiber receptor-binding protein"/>
    <property type="match status" value="1"/>
</dbReference>
<dbReference type="Gene3D" id="3.90.1580.10">
    <property type="entry name" value="paralog of FGE (formylglycine-generating enzyme)"/>
    <property type="match status" value="1"/>
</dbReference>
<proteinExistence type="predicted"/>
<dbReference type="RefSeq" id="WP_109678851.1">
    <property type="nucleotide sequence ID" value="NZ_CP086615.1"/>
</dbReference>
<evidence type="ECO:0000313" key="3">
    <source>
        <dbReference type="Proteomes" id="UP000245474"/>
    </source>
</evidence>
<dbReference type="InterPro" id="IPR016187">
    <property type="entry name" value="CTDL_fold"/>
</dbReference>
<dbReference type="EMBL" id="QFFI01000015">
    <property type="protein sequence ID" value="PWG62872.1"/>
    <property type="molecule type" value="Genomic_DNA"/>
</dbReference>
<keyword evidence="3" id="KW-1185">Reference proteome</keyword>
<gene>
    <name evidence="2" type="ORF">DEM34_10930</name>
</gene>
<dbReference type="OrthoDB" id="9770334at2"/>
<sequence length="347" mass="36706">MASGDRIILPAQAAGFIALMGHIEKGTGDTLNLPEGMANIGGNSQGYVLAPQTDWDPLGAGNNDGTFDALALGDDIYIYAVTDPSGTAQWLASKNSTVPSGYTAGTSRKIGGFHYGRVRPVAERYDSAYSPATQIVPNSVWDLQHRPKCDPSGMVEVVPGRLWVDIYLNSEGSGTWPENVPVSQYGATLIKDDVYARVDFHVLARNAGKRLPTVEEFLTYAVGAPQGADANNDTAWSDTSNTGPTTAGGVAKAVSMFNVVDAVGNLWDWLDNQIDLGGTFAWDRTVVDVGQDSAFARGEVYHAGWRCFLGGGNFGEGVHAGARCLFLPANPWGANGGVGLRCVCDAL</sequence>
<evidence type="ECO:0000313" key="2">
    <source>
        <dbReference type="EMBL" id="PWG62872.1"/>
    </source>
</evidence>
<dbReference type="SUPFAM" id="SSF141658">
    <property type="entry name" value="Bacteriophage trimeric proteins domain"/>
    <property type="match status" value="1"/>
</dbReference>
<evidence type="ECO:0000259" key="1">
    <source>
        <dbReference type="Pfam" id="PF21916"/>
    </source>
</evidence>
<dbReference type="InterPro" id="IPR054114">
    <property type="entry name" value="Mtd_2nd"/>
</dbReference>
<feature type="domain" description="Major tropism determinant second" evidence="1">
    <location>
        <begin position="66"/>
        <end position="142"/>
    </location>
</feature>
<organism evidence="2 3">
    <name type="scientific">Sediminicurvatus halobius</name>
    <dbReference type="NCBI Taxonomy" id="2182432"/>
    <lineage>
        <taxon>Bacteria</taxon>
        <taxon>Pseudomonadati</taxon>
        <taxon>Pseudomonadota</taxon>
        <taxon>Gammaproteobacteria</taxon>
        <taxon>Chromatiales</taxon>
        <taxon>Ectothiorhodospiraceae</taxon>
        <taxon>Sediminicurvatus</taxon>
    </lineage>
</organism>
<reference evidence="2 3" key="1">
    <citation type="submission" date="2018-05" db="EMBL/GenBank/DDBJ databases">
        <title>Spiribacter halobius sp. nov., a moderately halophilic bacterium isolated from marine solar saltern.</title>
        <authorList>
            <person name="Zheng W.-S."/>
            <person name="Lu D.-C."/>
            <person name="Du Z.-J."/>
        </authorList>
    </citation>
    <scope>NUCLEOTIDE SEQUENCE [LARGE SCALE GENOMIC DNA]</scope>
    <source>
        <strain evidence="2 3">E85</strain>
    </source>
</reference>
<dbReference type="AlphaFoldDB" id="A0A2U2N1C2"/>